<dbReference type="AlphaFoldDB" id="A0AA39C2G3"/>
<gene>
    <name evidence="1" type="ORF">PV328_012294</name>
</gene>
<feature type="non-terminal residue" evidence="1">
    <location>
        <position position="1"/>
    </location>
</feature>
<sequence>KNVMIQAKNDTKSLGIKCITTPDEFVITMNFIALITFYVQSKLQNLRQLKQDWDDYLLQEFHTKWNQYQQGLVHLKDIEISRCTLREHAQHSHHILIMREINSCAIEKLTLARFALCAALLLALLPKKVTKRLNTNLNGRYF</sequence>
<keyword evidence="2" id="KW-1185">Reference proteome</keyword>
<accession>A0AA39C2G3</accession>
<reference evidence="1" key="2">
    <citation type="submission" date="2023-03" db="EMBL/GenBank/DDBJ databases">
        <authorList>
            <person name="Inwood S.N."/>
            <person name="Skelly J.G."/>
            <person name="Guhlin J."/>
            <person name="Harrop T.W.R."/>
            <person name="Goldson S.G."/>
            <person name="Dearden P.K."/>
        </authorList>
    </citation>
    <scope>NUCLEOTIDE SEQUENCE</scope>
    <source>
        <strain evidence="1">Irish</strain>
        <tissue evidence="1">Whole body</tissue>
    </source>
</reference>
<comment type="caution">
    <text evidence="1">The sequence shown here is derived from an EMBL/GenBank/DDBJ whole genome shotgun (WGS) entry which is preliminary data.</text>
</comment>
<organism evidence="1 2">
    <name type="scientific">Microctonus aethiopoides</name>
    <dbReference type="NCBI Taxonomy" id="144406"/>
    <lineage>
        <taxon>Eukaryota</taxon>
        <taxon>Metazoa</taxon>
        <taxon>Ecdysozoa</taxon>
        <taxon>Arthropoda</taxon>
        <taxon>Hexapoda</taxon>
        <taxon>Insecta</taxon>
        <taxon>Pterygota</taxon>
        <taxon>Neoptera</taxon>
        <taxon>Endopterygota</taxon>
        <taxon>Hymenoptera</taxon>
        <taxon>Apocrita</taxon>
        <taxon>Ichneumonoidea</taxon>
        <taxon>Braconidae</taxon>
        <taxon>Euphorinae</taxon>
        <taxon>Microctonus</taxon>
    </lineage>
</organism>
<dbReference type="Pfam" id="PF05380">
    <property type="entry name" value="Peptidase_A17"/>
    <property type="match status" value="1"/>
</dbReference>
<dbReference type="EMBL" id="JAQQBS010002298">
    <property type="protein sequence ID" value="KAK0156801.1"/>
    <property type="molecule type" value="Genomic_DNA"/>
</dbReference>
<dbReference type="InterPro" id="IPR008042">
    <property type="entry name" value="Retrotrans_Pao"/>
</dbReference>
<evidence type="ECO:0000313" key="2">
    <source>
        <dbReference type="Proteomes" id="UP001168990"/>
    </source>
</evidence>
<proteinExistence type="predicted"/>
<reference evidence="1" key="1">
    <citation type="journal article" date="2023" name="bioRxiv">
        <title>Scaffold-level genome assemblies of two parasitoid biocontrol wasps reveal the parthenogenesis mechanism and an associated novel virus.</title>
        <authorList>
            <person name="Inwood S."/>
            <person name="Skelly J."/>
            <person name="Guhlin J."/>
            <person name="Harrop T."/>
            <person name="Goldson S."/>
            <person name="Dearden P."/>
        </authorList>
    </citation>
    <scope>NUCLEOTIDE SEQUENCE</scope>
    <source>
        <strain evidence="1">Irish</strain>
        <tissue evidence="1">Whole body</tissue>
    </source>
</reference>
<dbReference type="Proteomes" id="UP001168990">
    <property type="component" value="Unassembled WGS sequence"/>
</dbReference>
<name>A0AA39C2G3_9HYME</name>
<protein>
    <submittedName>
        <fullName evidence="1">Uncharacterized protein</fullName>
    </submittedName>
</protein>
<evidence type="ECO:0000313" key="1">
    <source>
        <dbReference type="EMBL" id="KAK0156801.1"/>
    </source>
</evidence>